<comment type="similarity">
    <text evidence="1">Belongs to the universal ribosomal protein uL10 family.</text>
</comment>
<name>A0ABQ9FXP5_TEGGR</name>
<evidence type="ECO:0000313" key="3">
    <source>
        <dbReference type="Proteomes" id="UP001217089"/>
    </source>
</evidence>
<evidence type="ECO:0000313" key="2">
    <source>
        <dbReference type="EMBL" id="KAJ8322011.1"/>
    </source>
</evidence>
<dbReference type="Pfam" id="PF00466">
    <property type="entry name" value="Ribosomal_L10"/>
    <property type="match status" value="1"/>
</dbReference>
<gene>
    <name evidence="2" type="ORF">KUTeg_000482</name>
</gene>
<proteinExistence type="inferred from homology"/>
<evidence type="ECO:0000256" key="1">
    <source>
        <dbReference type="ARBA" id="ARBA00008889"/>
    </source>
</evidence>
<organism evidence="2 3">
    <name type="scientific">Tegillarca granosa</name>
    <name type="common">Malaysian cockle</name>
    <name type="synonym">Anadara granosa</name>
    <dbReference type="NCBI Taxonomy" id="220873"/>
    <lineage>
        <taxon>Eukaryota</taxon>
        <taxon>Metazoa</taxon>
        <taxon>Spiralia</taxon>
        <taxon>Lophotrochozoa</taxon>
        <taxon>Mollusca</taxon>
        <taxon>Bivalvia</taxon>
        <taxon>Autobranchia</taxon>
        <taxon>Pteriomorphia</taxon>
        <taxon>Arcoida</taxon>
        <taxon>Arcoidea</taxon>
        <taxon>Arcidae</taxon>
        <taxon>Tegillarca</taxon>
    </lineage>
</organism>
<dbReference type="InterPro" id="IPR051742">
    <property type="entry name" value="Ribosome_Assembly_uL10"/>
</dbReference>
<accession>A0ABQ9FXP5</accession>
<reference evidence="2 3" key="1">
    <citation type="submission" date="2022-12" db="EMBL/GenBank/DDBJ databases">
        <title>Chromosome-level genome of Tegillarca granosa.</title>
        <authorList>
            <person name="Kim J."/>
        </authorList>
    </citation>
    <scope>NUCLEOTIDE SEQUENCE [LARGE SCALE GENOMIC DNA]</scope>
    <source>
        <strain evidence="2">Teg-2019</strain>
        <tissue evidence="2">Adductor muscle</tissue>
    </source>
</reference>
<dbReference type="InterPro" id="IPR043141">
    <property type="entry name" value="Ribosomal_uL10-like_sf"/>
</dbReference>
<dbReference type="PANTHER" id="PTHR45841">
    <property type="entry name" value="MRNA TURNOVER PROTEIN 4 MRTO4"/>
    <property type="match status" value="1"/>
</dbReference>
<comment type="caution">
    <text evidence="2">The sequence shown here is derived from an EMBL/GenBank/DDBJ whole genome shotgun (WGS) entry which is preliminary data.</text>
</comment>
<protein>
    <submittedName>
        <fullName evidence="2">Uncharacterized protein</fullName>
    </submittedName>
</protein>
<dbReference type="Proteomes" id="UP001217089">
    <property type="component" value="Unassembled WGS sequence"/>
</dbReference>
<keyword evidence="3" id="KW-1185">Reference proteome</keyword>
<dbReference type="InterPro" id="IPR001790">
    <property type="entry name" value="Ribosomal_uL10"/>
</dbReference>
<dbReference type="PANTHER" id="PTHR45841:SF1">
    <property type="entry name" value="MRNA TURNOVER PROTEIN 4 HOMOLOG"/>
    <property type="match status" value="1"/>
</dbReference>
<dbReference type="EMBL" id="JARBDR010000018">
    <property type="protein sequence ID" value="KAJ8322011.1"/>
    <property type="molecule type" value="Genomic_DNA"/>
</dbReference>
<sequence>MTQTATENAVSLTQTKKKGLELKQKIIEESKKPILHCYDLIFYFGKNKVMSLALGRTVSDEYKENLHKLSRQLQGQTGLLFTNKSKSEVLKVPDFCRAGTKATQTKLFGYMMAEFYVTVEGMWSSDGSWEIITDRPEPIYPAKVKVKETIVLTF</sequence>
<dbReference type="Gene3D" id="3.30.70.1730">
    <property type="match status" value="1"/>
</dbReference>